<reference evidence="2" key="1">
    <citation type="journal article" date="2019" name="Database">
        <title>The radish genome database (RadishGD): an integrated information resource for radish genomics.</title>
        <authorList>
            <person name="Yu H.J."/>
            <person name="Baek S."/>
            <person name="Lee Y.J."/>
            <person name="Cho A."/>
            <person name="Mun J.H."/>
        </authorList>
    </citation>
    <scope>NUCLEOTIDE SEQUENCE [LARGE SCALE GENOMIC DNA]</scope>
    <source>
        <strain evidence="2">cv. WK10039</strain>
    </source>
</reference>
<dbReference type="AlphaFoldDB" id="A0A6J0MRV5"/>
<dbReference type="Proteomes" id="UP000504610">
    <property type="component" value="Chromosome 3"/>
</dbReference>
<name>A0A6J0MRV5_RAPSA</name>
<evidence type="ECO:0000313" key="3">
    <source>
        <dbReference type="RefSeq" id="XP_018474879.1"/>
    </source>
</evidence>
<accession>A0A6J0MRV5</accession>
<evidence type="ECO:0000313" key="2">
    <source>
        <dbReference type="Proteomes" id="UP000504610"/>
    </source>
</evidence>
<protein>
    <submittedName>
        <fullName evidence="3">Uncharacterized protein LOC108846153 isoform X3</fullName>
    </submittedName>
    <submittedName>
        <fullName evidence="4">Uncharacterized protein LOC130509071 isoform X3</fullName>
    </submittedName>
</protein>
<proteinExistence type="predicted"/>
<keyword evidence="2" id="KW-1185">Reference proteome</keyword>
<feature type="region of interest" description="Disordered" evidence="1">
    <location>
        <begin position="128"/>
        <end position="150"/>
    </location>
</feature>
<evidence type="ECO:0000313" key="4">
    <source>
        <dbReference type="RefSeq" id="XP_056860615.1"/>
    </source>
</evidence>
<evidence type="ECO:0000256" key="1">
    <source>
        <dbReference type="SAM" id="MobiDB-lite"/>
    </source>
</evidence>
<dbReference type="OrthoDB" id="1931548at2759"/>
<reference evidence="3 4" key="2">
    <citation type="submission" date="2025-04" db="UniProtKB">
        <authorList>
            <consortium name="RefSeq"/>
        </authorList>
    </citation>
    <scope>IDENTIFICATION</scope>
    <source>
        <tissue evidence="3 4">Leaf</tissue>
    </source>
</reference>
<dbReference type="RefSeq" id="XP_018474879.1">
    <property type="nucleotide sequence ID" value="XM_018619377.2"/>
</dbReference>
<dbReference type="GeneID" id="108846153"/>
<gene>
    <name evidence="3" type="primary">LOC108846153</name>
    <name evidence="4" type="synonym">LOC130509071</name>
</gene>
<dbReference type="RefSeq" id="XP_056860615.1">
    <property type="nucleotide sequence ID" value="XM_057004635.1"/>
</dbReference>
<organism evidence="2 3">
    <name type="scientific">Raphanus sativus</name>
    <name type="common">Radish</name>
    <name type="synonym">Raphanus raphanistrum var. sativus</name>
    <dbReference type="NCBI Taxonomy" id="3726"/>
    <lineage>
        <taxon>Eukaryota</taxon>
        <taxon>Viridiplantae</taxon>
        <taxon>Streptophyta</taxon>
        <taxon>Embryophyta</taxon>
        <taxon>Tracheophyta</taxon>
        <taxon>Spermatophyta</taxon>
        <taxon>Magnoliopsida</taxon>
        <taxon>eudicotyledons</taxon>
        <taxon>Gunneridae</taxon>
        <taxon>Pentapetalae</taxon>
        <taxon>rosids</taxon>
        <taxon>malvids</taxon>
        <taxon>Brassicales</taxon>
        <taxon>Brassicaceae</taxon>
        <taxon>Brassiceae</taxon>
        <taxon>Raphanus</taxon>
    </lineage>
</organism>
<feature type="compositionally biased region" description="Low complexity" evidence="1">
    <location>
        <begin position="128"/>
        <end position="143"/>
    </location>
</feature>
<sequence length="150" mass="16901">MGDIIGRNDREILLPSHVLQDPLFDHSNKHQLHNSFINHNHGSGGFRRPGAPPSDSFRETFPWNYNTLQTQQNNWQMSKREDQMQAFFLVPPGRKASGTGVFLPASACHLPTKKNSFYNGASPGACCSSSQSQRSQQAYSYFSPFRNGRK</sequence>